<dbReference type="EMBL" id="QSJP01000042">
    <property type="protein sequence ID" value="RHD79838.1"/>
    <property type="molecule type" value="Genomic_DNA"/>
</dbReference>
<proteinExistence type="predicted"/>
<dbReference type="RefSeq" id="WP_118214573.1">
    <property type="nucleotide sequence ID" value="NZ_QSJP01000042.1"/>
</dbReference>
<evidence type="ECO:0000313" key="2">
    <source>
        <dbReference type="EMBL" id="RHD79838.1"/>
    </source>
</evidence>
<sequence length="154" mass="17846">MNDSTCPRPCLMKLDLQSSTNKLAFLKDNWPSFGQIESIDRLSETELRCTLCLLDVVLAALAKDECFCPNREIIRLVLTRTYVQNRCELCETEEIRSKLVKGFCTREKKNGLSRKNNIRRRGISVFYGAILRMLSLFSSFRKLPFIHKSYLINS</sequence>
<evidence type="ECO:0000256" key="1">
    <source>
        <dbReference type="SAM" id="Phobius"/>
    </source>
</evidence>
<name>A0A414H8G6_BACT4</name>
<protein>
    <submittedName>
        <fullName evidence="2">Uncharacterized protein</fullName>
    </submittedName>
</protein>
<dbReference type="Proteomes" id="UP000284785">
    <property type="component" value="Unassembled WGS sequence"/>
</dbReference>
<organism evidence="2 3">
    <name type="scientific">Bacteroides thetaiotaomicron</name>
    <dbReference type="NCBI Taxonomy" id="818"/>
    <lineage>
        <taxon>Bacteria</taxon>
        <taxon>Pseudomonadati</taxon>
        <taxon>Bacteroidota</taxon>
        <taxon>Bacteroidia</taxon>
        <taxon>Bacteroidales</taxon>
        <taxon>Bacteroidaceae</taxon>
        <taxon>Bacteroides</taxon>
    </lineage>
</organism>
<accession>A0A414H8G6</accession>
<reference evidence="2 3" key="1">
    <citation type="submission" date="2018-08" db="EMBL/GenBank/DDBJ databases">
        <title>A genome reference for cultivated species of the human gut microbiota.</title>
        <authorList>
            <person name="Zou Y."/>
            <person name="Xue W."/>
            <person name="Luo G."/>
        </authorList>
    </citation>
    <scope>NUCLEOTIDE SEQUENCE [LARGE SCALE GENOMIC DNA]</scope>
    <source>
        <strain evidence="2 3">AM30-26</strain>
    </source>
</reference>
<evidence type="ECO:0000313" key="3">
    <source>
        <dbReference type="Proteomes" id="UP000284785"/>
    </source>
</evidence>
<comment type="caution">
    <text evidence="2">The sequence shown here is derived from an EMBL/GenBank/DDBJ whole genome shotgun (WGS) entry which is preliminary data.</text>
</comment>
<feature type="transmembrane region" description="Helical" evidence="1">
    <location>
        <begin position="122"/>
        <end position="140"/>
    </location>
</feature>
<gene>
    <name evidence="2" type="ORF">DW780_27050</name>
</gene>
<keyword evidence="1" id="KW-1133">Transmembrane helix</keyword>
<feature type="non-terminal residue" evidence="2">
    <location>
        <position position="154"/>
    </location>
</feature>
<keyword evidence="1" id="KW-0472">Membrane</keyword>
<keyword evidence="1" id="KW-0812">Transmembrane</keyword>
<dbReference type="AlphaFoldDB" id="A0A414H8G6"/>